<dbReference type="AlphaFoldDB" id="B3T7K4"/>
<reference evidence="1" key="1">
    <citation type="journal article" date="2008" name="ISME J.">
        <title>Genomic patterns of recombination, clonal divergence and environment in marine microbial populations.</title>
        <authorList>
            <person name="Konstantinidis K.T."/>
            <person name="Delong E.F."/>
        </authorList>
    </citation>
    <scope>NUCLEOTIDE SEQUENCE</scope>
</reference>
<proteinExistence type="predicted"/>
<gene>
    <name evidence="1" type="ORF">ALOHA_HF4000APKG3E18ctg5g28</name>
</gene>
<evidence type="ECO:0000313" key="1">
    <source>
        <dbReference type="EMBL" id="ABZ08563.1"/>
    </source>
</evidence>
<sequence length="42" mass="5388">MEVFYLIYYNRQFLISVGRKHFKWIKKRFFQNFLLILNDTTR</sequence>
<accession>B3T7K4</accession>
<organism evidence="1">
    <name type="scientific">uncultured marine crenarchaeote HF4000_APKG3E18</name>
    <dbReference type="NCBI Taxonomy" id="455585"/>
    <lineage>
        <taxon>Archaea</taxon>
        <taxon>Nitrososphaerota</taxon>
        <taxon>Nitrososphaeria</taxon>
        <taxon>Nitrosopumilales</taxon>
        <taxon>environmental samples</taxon>
    </lineage>
</organism>
<protein>
    <submittedName>
        <fullName evidence="1">Uncharacterized protein</fullName>
    </submittedName>
</protein>
<dbReference type="EMBL" id="EU016631">
    <property type="protein sequence ID" value="ABZ08563.1"/>
    <property type="molecule type" value="Genomic_DNA"/>
</dbReference>
<name>B3T7K4_9ARCH</name>